<comment type="subunit">
    <text evidence="2">Homodimer.</text>
</comment>
<evidence type="ECO:0000256" key="2">
    <source>
        <dbReference type="HAMAP-Rule" id="MF_00274"/>
    </source>
</evidence>
<dbReference type="RefSeq" id="WP_098038394.1">
    <property type="nucleotide sequence ID" value="NZ_CWGJ01000012.1"/>
</dbReference>
<dbReference type="Gene3D" id="3.30.1310.10">
    <property type="entry name" value="Nucleoid-associated protein YbaB-like domain"/>
    <property type="match status" value="1"/>
</dbReference>
<dbReference type="HAMAP" id="MF_00274">
    <property type="entry name" value="DNA_YbaB_EbfC"/>
    <property type="match status" value="1"/>
</dbReference>
<dbReference type="EMBL" id="CWGJ01000012">
    <property type="protein sequence ID" value="CRX38538.1"/>
    <property type="molecule type" value="Genomic_DNA"/>
</dbReference>
<feature type="region of interest" description="Disordered" evidence="3">
    <location>
        <begin position="81"/>
        <end position="106"/>
    </location>
</feature>
<gene>
    <name evidence="4" type="ORF">ELAC_1196</name>
</gene>
<sequence length="106" mass="11725">MGTGFAKRKKQAKMMQEQFKLMQEKMKDIEVTGQAANGLVSITMNGDGDVTKVRIKPECVDKEDVEGLEDLIRVAFHDAKEKVKKESSQGMPSLPEGMEGMPGFGF</sequence>
<dbReference type="OrthoDB" id="19046at2"/>
<dbReference type="InterPro" id="IPR004401">
    <property type="entry name" value="YbaB/EbfC"/>
</dbReference>
<protein>
    <recommendedName>
        <fullName evidence="2">Nucleoid-associated protein ELAC_1196</fullName>
    </recommendedName>
</protein>
<dbReference type="AlphaFoldDB" id="A0A0H5DQY2"/>
<dbReference type="Pfam" id="PF02575">
    <property type="entry name" value="YbaB_DNA_bd"/>
    <property type="match status" value="1"/>
</dbReference>
<dbReference type="GO" id="GO:0043590">
    <property type="term" value="C:bacterial nucleoid"/>
    <property type="evidence" value="ECO:0007669"/>
    <property type="project" value="UniProtKB-UniRule"/>
</dbReference>
<dbReference type="PIRSF" id="PIRSF004555">
    <property type="entry name" value="UCP004555"/>
    <property type="match status" value="1"/>
</dbReference>
<keyword evidence="1 2" id="KW-0238">DNA-binding</keyword>
<name>A0A0H5DQY2_9BACT</name>
<comment type="function">
    <text evidence="2">Binds to DNA and alters its conformation. May be involved in regulation of gene expression, nucleoid organization and DNA protection.</text>
</comment>
<dbReference type="GO" id="GO:0005829">
    <property type="term" value="C:cytosol"/>
    <property type="evidence" value="ECO:0007669"/>
    <property type="project" value="TreeGrafter"/>
</dbReference>
<dbReference type="NCBIfam" id="TIGR00103">
    <property type="entry name" value="DNA_YbaB_EbfC"/>
    <property type="match status" value="1"/>
</dbReference>
<evidence type="ECO:0000313" key="5">
    <source>
        <dbReference type="Proteomes" id="UP000220251"/>
    </source>
</evidence>
<comment type="similarity">
    <text evidence="2">Belongs to the YbaB/EbfC family.</text>
</comment>
<keyword evidence="2" id="KW-0963">Cytoplasm</keyword>
<evidence type="ECO:0000256" key="3">
    <source>
        <dbReference type="SAM" id="MobiDB-lite"/>
    </source>
</evidence>
<dbReference type="Proteomes" id="UP000220251">
    <property type="component" value="Unassembled WGS sequence"/>
</dbReference>
<keyword evidence="5" id="KW-1185">Reference proteome</keyword>
<organism evidence="4 5">
    <name type="scientific">Estrella lausannensis</name>
    <dbReference type="NCBI Taxonomy" id="483423"/>
    <lineage>
        <taxon>Bacteria</taxon>
        <taxon>Pseudomonadati</taxon>
        <taxon>Chlamydiota</taxon>
        <taxon>Chlamydiia</taxon>
        <taxon>Parachlamydiales</taxon>
        <taxon>Candidatus Criblamydiaceae</taxon>
        <taxon>Estrella</taxon>
    </lineage>
</organism>
<evidence type="ECO:0000256" key="1">
    <source>
        <dbReference type="ARBA" id="ARBA00023125"/>
    </source>
</evidence>
<evidence type="ECO:0000313" key="4">
    <source>
        <dbReference type="EMBL" id="CRX38538.1"/>
    </source>
</evidence>
<dbReference type="SUPFAM" id="SSF82607">
    <property type="entry name" value="YbaB-like"/>
    <property type="match status" value="1"/>
</dbReference>
<dbReference type="InterPro" id="IPR036894">
    <property type="entry name" value="YbaB-like_sf"/>
</dbReference>
<dbReference type="PANTHER" id="PTHR33449:SF1">
    <property type="entry name" value="NUCLEOID-ASSOCIATED PROTEIN YBAB"/>
    <property type="match status" value="1"/>
</dbReference>
<proteinExistence type="inferred from homology"/>
<dbReference type="GO" id="GO:0003677">
    <property type="term" value="F:DNA binding"/>
    <property type="evidence" value="ECO:0007669"/>
    <property type="project" value="UniProtKB-UniRule"/>
</dbReference>
<comment type="subcellular location">
    <subcellularLocation>
        <location evidence="2">Cytoplasm</location>
        <location evidence="2">Nucleoid</location>
    </subcellularLocation>
</comment>
<accession>A0A0H5DQY2</accession>
<dbReference type="PANTHER" id="PTHR33449">
    <property type="entry name" value="NUCLEOID-ASSOCIATED PROTEIN YBAB"/>
    <property type="match status" value="1"/>
</dbReference>
<reference evidence="5" key="1">
    <citation type="submission" date="2015-06" db="EMBL/GenBank/DDBJ databases">
        <authorList>
            <person name="Bertelli C."/>
        </authorList>
    </citation>
    <scope>NUCLEOTIDE SEQUENCE [LARGE SCALE GENOMIC DNA]</scope>
    <source>
        <strain evidence="5">CRIB-30</strain>
    </source>
</reference>